<dbReference type="Proteomes" id="UP000054018">
    <property type="component" value="Unassembled WGS sequence"/>
</dbReference>
<proteinExistence type="predicted"/>
<accession>A0A0C9ZGZ0</accession>
<dbReference type="EMBL" id="KN833788">
    <property type="protein sequence ID" value="KIK19248.1"/>
    <property type="molecule type" value="Genomic_DNA"/>
</dbReference>
<protein>
    <submittedName>
        <fullName evidence="1">Uncharacterized protein</fullName>
    </submittedName>
</protein>
<dbReference type="AlphaFoldDB" id="A0A0C9ZGZ0"/>
<evidence type="ECO:0000313" key="2">
    <source>
        <dbReference type="Proteomes" id="UP000054018"/>
    </source>
</evidence>
<name>A0A0C9ZGZ0_9AGAM</name>
<dbReference type="HOGENOM" id="CLU_2216200_0_0_1"/>
<keyword evidence="2" id="KW-1185">Reference proteome</keyword>
<evidence type="ECO:0000313" key="1">
    <source>
        <dbReference type="EMBL" id="KIK19248.1"/>
    </source>
</evidence>
<feature type="non-terminal residue" evidence="1">
    <location>
        <position position="107"/>
    </location>
</feature>
<sequence>FDLYSLLLERDANLTNVLYLESDDSCYIDPTADWVQHVAPEEVSHFHGPRTFCNYFLTGVVSDDSTTAFHITVKPDFADKSSNYIATTYNLPNFLHLLWNYIDGIPG</sequence>
<dbReference type="OrthoDB" id="2650222at2759"/>
<reference evidence="2" key="2">
    <citation type="submission" date="2015-01" db="EMBL/GenBank/DDBJ databases">
        <title>Evolutionary Origins and Diversification of the Mycorrhizal Mutualists.</title>
        <authorList>
            <consortium name="DOE Joint Genome Institute"/>
            <consortium name="Mycorrhizal Genomics Consortium"/>
            <person name="Kohler A."/>
            <person name="Kuo A."/>
            <person name="Nagy L.G."/>
            <person name="Floudas D."/>
            <person name="Copeland A."/>
            <person name="Barry K.W."/>
            <person name="Cichocki N."/>
            <person name="Veneault-Fourrey C."/>
            <person name="LaButti K."/>
            <person name="Lindquist E.A."/>
            <person name="Lipzen A."/>
            <person name="Lundell T."/>
            <person name="Morin E."/>
            <person name="Murat C."/>
            <person name="Riley R."/>
            <person name="Ohm R."/>
            <person name="Sun H."/>
            <person name="Tunlid A."/>
            <person name="Henrissat B."/>
            <person name="Grigoriev I.V."/>
            <person name="Hibbett D.S."/>
            <person name="Martin F."/>
        </authorList>
    </citation>
    <scope>NUCLEOTIDE SEQUENCE [LARGE SCALE GENOMIC DNA]</scope>
    <source>
        <strain evidence="2">441</strain>
    </source>
</reference>
<gene>
    <name evidence="1" type="ORF">PISMIDRAFT_36798</name>
</gene>
<organism evidence="1 2">
    <name type="scientific">Pisolithus microcarpus 441</name>
    <dbReference type="NCBI Taxonomy" id="765257"/>
    <lineage>
        <taxon>Eukaryota</taxon>
        <taxon>Fungi</taxon>
        <taxon>Dikarya</taxon>
        <taxon>Basidiomycota</taxon>
        <taxon>Agaricomycotina</taxon>
        <taxon>Agaricomycetes</taxon>
        <taxon>Agaricomycetidae</taxon>
        <taxon>Boletales</taxon>
        <taxon>Sclerodermatineae</taxon>
        <taxon>Pisolithaceae</taxon>
        <taxon>Pisolithus</taxon>
    </lineage>
</organism>
<feature type="non-terminal residue" evidence="1">
    <location>
        <position position="1"/>
    </location>
</feature>
<reference evidence="1 2" key="1">
    <citation type="submission" date="2014-04" db="EMBL/GenBank/DDBJ databases">
        <authorList>
            <consortium name="DOE Joint Genome Institute"/>
            <person name="Kuo A."/>
            <person name="Kohler A."/>
            <person name="Costa M.D."/>
            <person name="Nagy L.G."/>
            <person name="Floudas D."/>
            <person name="Copeland A."/>
            <person name="Barry K.W."/>
            <person name="Cichocki N."/>
            <person name="Veneault-Fourrey C."/>
            <person name="LaButti K."/>
            <person name="Lindquist E.A."/>
            <person name="Lipzen A."/>
            <person name="Lundell T."/>
            <person name="Morin E."/>
            <person name="Murat C."/>
            <person name="Sun H."/>
            <person name="Tunlid A."/>
            <person name="Henrissat B."/>
            <person name="Grigoriev I.V."/>
            <person name="Hibbett D.S."/>
            <person name="Martin F."/>
            <person name="Nordberg H.P."/>
            <person name="Cantor M.N."/>
            <person name="Hua S.X."/>
        </authorList>
    </citation>
    <scope>NUCLEOTIDE SEQUENCE [LARGE SCALE GENOMIC DNA]</scope>
    <source>
        <strain evidence="1 2">441</strain>
    </source>
</reference>